<gene>
    <name evidence="2" type="ORF">LYSBPC_36340</name>
</gene>
<dbReference type="InterPro" id="IPR035289">
    <property type="entry name" value="DUF5366"/>
</dbReference>
<feature type="transmembrane region" description="Helical" evidence="1">
    <location>
        <begin position="102"/>
        <end position="135"/>
    </location>
</feature>
<evidence type="ECO:0000313" key="3">
    <source>
        <dbReference type="Proteomes" id="UP001065593"/>
    </source>
</evidence>
<reference evidence="2" key="1">
    <citation type="submission" date="2022-08" db="EMBL/GenBank/DDBJ databases">
        <title>Draft genome sequence of Lysinibacillus sp. strain KH24.</title>
        <authorList>
            <person name="Kanbe H."/>
            <person name="Itoh H."/>
        </authorList>
    </citation>
    <scope>NUCLEOTIDE SEQUENCE</scope>
    <source>
        <strain evidence="2">KH24</strain>
    </source>
</reference>
<dbReference type="EMBL" id="BRZA01000011">
    <property type="protein sequence ID" value="GLC90507.1"/>
    <property type="molecule type" value="Genomic_DNA"/>
</dbReference>
<dbReference type="Proteomes" id="UP001065593">
    <property type="component" value="Unassembled WGS sequence"/>
</dbReference>
<evidence type="ECO:0000313" key="2">
    <source>
        <dbReference type="EMBL" id="GLC90507.1"/>
    </source>
</evidence>
<feature type="transmembrane region" description="Helical" evidence="1">
    <location>
        <begin position="54"/>
        <end position="75"/>
    </location>
</feature>
<keyword evidence="1" id="KW-0472">Membrane</keyword>
<protein>
    <recommendedName>
        <fullName evidence="4">DUF4386 domain-containing protein</fullName>
    </recommendedName>
</protein>
<keyword evidence="1" id="KW-0812">Transmembrane</keyword>
<dbReference type="Pfam" id="PF17328">
    <property type="entry name" value="DUF5366"/>
    <property type="match status" value="1"/>
</dbReference>
<evidence type="ECO:0000256" key="1">
    <source>
        <dbReference type="SAM" id="Phobius"/>
    </source>
</evidence>
<sequence length="187" mass="21077">MKNPYLYGYLPLITILLFSLTFGMYAVSESLQLFQVIGVYSGLREFVSDLELRILLLIVFVTLFFMLFSALKLVGETIHELGMLLFSKDLDGTTVHQARSGYLILLVGAICSAFVIQSFVMLIGVFALTICIYFVYVVYKMSHYLSIGGTVGLLIFELCLWMVLIFLLAYVILKLYNGILASLPFTQ</sequence>
<keyword evidence="1" id="KW-1133">Transmembrane helix</keyword>
<organism evidence="2 3">
    <name type="scientific">Lysinibacillus piscis</name>
    <dbReference type="NCBI Taxonomy" id="2518931"/>
    <lineage>
        <taxon>Bacteria</taxon>
        <taxon>Bacillati</taxon>
        <taxon>Bacillota</taxon>
        <taxon>Bacilli</taxon>
        <taxon>Bacillales</taxon>
        <taxon>Bacillaceae</taxon>
        <taxon>Lysinibacillus</taxon>
    </lineage>
</organism>
<proteinExistence type="predicted"/>
<dbReference type="RefSeq" id="WP_264990420.1">
    <property type="nucleotide sequence ID" value="NZ_BRZA01000011.1"/>
</dbReference>
<feature type="transmembrane region" description="Helical" evidence="1">
    <location>
        <begin position="6"/>
        <end position="27"/>
    </location>
</feature>
<feature type="transmembrane region" description="Helical" evidence="1">
    <location>
        <begin position="147"/>
        <end position="173"/>
    </location>
</feature>
<evidence type="ECO:0008006" key="4">
    <source>
        <dbReference type="Google" id="ProtNLM"/>
    </source>
</evidence>
<name>A0ABQ5NQ72_9BACI</name>
<accession>A0ABQ5NQ72</accession>
<comment type="caution">
    <text evidence="2">The sequence shown here is derived from an EMBL/GenBank/DDBJ whole genome shotgun (WGS) entry which is preliminary data.</text>
</comment>
<keyword evidence="3" id="KW-1185">Reference proteome</keyword>